<dbReference type="Proteomes" id="UP000426424">
    <property type="component" value="Chromosome"/>
</dbReference>
<name>A0A6I6E335_THETI</name>
<keyword evidence="1" id="KW-0732">Signal</keyword>
<evidence type="ECO:0000313" key="2">
    <source>
        <dbReference type="EMBL" id="QGU32142.1"/>
    </source>
</evidence>
<dbReference type="EMBL" id="CP039268">
    <property type="protein sequence ID" value="QGU32142.1"/>
    <property type="molecule type" value="Genomic_DNA"/>
</dbReference>
<accession>A0A6I6E335</accession>
<reference evidence="2 3" key="1">
    <citation type="submission" date="2019-12" db="EMBL/GenBank/DDBJ databases">
        <title>The complete genome of the thermophilic, anoxygenic phototrophic gammaproteobacterium Thermochromatium tepidum.</title>
        <authorList>
            <person name="Sattley W.M."/>
            <person name="Swingley W.D."/>
            <person name="Burchell B.M."/>
            <person name="Gurbani S.A."/>
            <person name="Kujawa C.M."/>
            <person name="Nuccio D.A."/>
            <person name="Schladweiler J."/>
            <person name="Shaffer K.N."/>
            <person name="Stokes L.M."/>
            <person name="Touchman J.W."/>
            <person name="Blankenship R.E."/>
            <person name="Madigan M.T."/>
        </authorList>
    </citation>
    <scope>NUCLEOTIDE SEQUENCE [LARGE SCALE GENOMIC DNA]</scope>
    <source>
        <strain evidence="2 3">ATCC 43061</strain>
    </source>
</reference>
<evidence type="ECO:0000313" key="3">
    <source>
        <dbReference type="Proteomes" id="UP000426424"/>
    </source>
</evidence>
<gene>
    <name evidence="2" type="ORF">E6P07_03545</name>
</gene>
<dbReference type="KEGG" id="ttp:E6P07_03545"/>
<feature type="chain" id="PRO_5026278792" evidence="1">
    <location>
        <begin position="24"/>
        <end position="264"/>
    </location>
</feature>
<dbReference type="RefSeq" id="WP_153974341.1">
    <property type="nucleotide sequence ID" value="NZ_CP039268.1"/>
</dbReference>
<organism evidence="2 3">
    <name type="scientific">Thermochromatium tepidum ATCC 43061</name>
    <dbReference type="NCBI Taxonomy" id="316276"/>
    <lineage>
        <taxon>Bacteria</taxon>
        <taxon>Pseudomonadati</taxon>
        <taxon>Pseudomonadota</taxon>
        <taxon>Gammaproteobacteria</taxon>
        <taxon>Chromatiales</taxon>
        <taxon>Chromatiaceae</taxon>
        <taxon>Thermochromatium</taxon>
    </lineage>
</organism>
<keyword evidence="3" id="KW-1185">Reference proteome</keyword>
<protein>
    <submittedName>
        <fullName evidence="2">Uncharacterized protein</fullName>
    </submittedName>
</protein>
<feature type="signal peptide" evidence="1">
    <location>
        <begin position="1"/>
        <end position="23"/>
    </location>
</feature>
<evidence type="ECO:0000256" key="1">
    <source>
        <dbReference type="SAM" id="SignalP"/>
    </source>
</evidence>
<dbReference type="AlphaFoldDB" id="A0A6I6E335"/>
<sequence length="264" mass="29027">MIKFFTVSSLACCLALSWSMSYAQTASKPYAYSMKVSVLRPKGSDAETSSKDKTKPSTTVLTPCTDVFKRDVLSFQLVYDAGKRTVNKKDGTVTSSVTDTYLFFYNPQGLGLKSTATPKTNPNDTTDTDANYPNMCEINATQYQACDPRVWVINRPAIGVEPFAMRPLASPAHIRFGDIEHIYLSKDENIGTGKITDSTLRSYIRFDDLKQGLWSLIGIVGPAIDPTASNPPPALTFDDPSKWAAWDAVSFMLGSPWGNDKLCD</sequence>
<dbReference type="OrthoDB" id="8911841at2"/>
<proteinExistence type="predicted"/>